<evidence type="ECO:0000313" key="2">
    <source>
        <dbReference type="RefSeq" id="XP_026680934.1"/>
    </source>
</evidence>
<dbReference type="RefSeq" id="XP_026680934.1">
    <property type="nucleotide sequence ID" value="XM_026825133.1"/>
</dbReference>
<dbReference type="STRING" id="121845.A0A3Q0IXI4"/>
<dbReference type="AlphaFoldDB" id="A0A3Q0IXI4"/>
<organism evidence="1 2">
    <name type="scientific">Diaphorina citri</name>
    <name type="common">Asian citrus psyllid</name>
    <dbReference type="NCBI Taxonomy" id="121845"/>
    <lineage>
        <taxon>Eukaryota</taxon>
        <taxon>Metazoa</taxon>
        <taxon>Ecdysozoa</taxon>
        <taxon>Arthropoda</taxon>
        <taxon>Hexapoda</taxon>
        <taxon>Insecta</taxon>
        <taxon>Pterygota</taxon>
        <taxon>Neoptera</taxon>
        <taxon>Paraneoptera</taxon>
        <taxon>Hemiptera</taxon>
        <taxon>Sternorrhyncha</taxon>
        <taxon>Psylloidea</taxon>
        <taxon>Psyllidae</taxon>
        <taxon>Diaphorininae</taxon>
        <taxon>Diaphorina</taxon>
    </lineage>
</organism>
<sequence length="141" mass="15000">MPISQFVHGTCDPDAELSVYEARKKATPIVVVEFTVTLLGIETQFPASLKRKHSCEDLSMDGTQDNSLLSEDMELDVYDKGSIGEGDSATSLSKLSLAVGLGKGKPYLASKIAKKKLGAKGYGKMSSITAALSSLTKNNAR</sequence>
<accession>A0A3Q0IXI4</accession>
<dbReference type="Proteomes" id="UP000079169">
    <property type="component" value="Unplaced"/>
</dbReference>
<keyword evidence="1" id="KW-1185">Reference proteome</keyword>
<evidence type="ECO:0000313" key="1">
    <source>
        <dbReference type="Proteomes" id="UP000079169"/>
    </source>
</evidence>
<dbReference type="GeneID" id="103511348"/>
<name>A0A3Q0IXI4_DIACI</name>
<reference evidence="2" key="1">
    <citation type="submission" date="2025-08" db="UniProtKB">
        <authorList>
            <consortium name="RefSeq"/>
        </authorList>
    </citation>
    <scope>IDENTIFICATION</scope>
</reference>
<protein>
    <submittedName>
        <fullName evidence="2">Uncharacterized protein LOC103511348</fullName>
    </submittedName>
</protein>
<dbReference type="PaxDb" id="121845-A0A3Q0IXI4"/>
<dbReference type="KEGG" id="dci:103511348"/>
<proteinExistence type="predicted"/>
<gene>
    <name evidence="2" type="primary">LOC103511348</name>
</gene>